<evidence type="ECO:0000313" key="1">
    <source>
        <dbReference type="EMBL" id="RCK25727.1"/>
    </source>
</evidence>
<sequence>MSKFVSSLAKENIHIAVQKRNLLSGAKAGIPHGNAYLELFYLVRKLNAKKLYDPRRLRISGVSTPLIVWGFAIRLDHFVLLLVEL</sequence>
<name>A0A367VKJ5_9PROT</name>
<evidence type="ECO:0000313" key="2">
    <source>
        <dbReference type="Proteomes" id="UP000253061"/>
    </source>
</evidence>
<dbReference type="Proteomes" id="UP000253061">
    <property type="component" value="Unassembled WGS sequence"/>
</dbReference>
<dbReference type="EMBL" id="JPWB01000001">
    <property type="protein sequence ID" value="RCK25727.1"/>
    <property type="molecule type" value="Genomic_DNA"/>
</dbReference>
<dbReference type="AlphaFoldDB" id="A0A367VKJ5"/>
<gene>
    <name evidence="1" type="ORF">TH6_03765</name>
</gene>
<protein>
    <submittedName>
        <fullName evidence="1">Uncharacterized protein</fullName>
    </submittedName>
</protein>
<accession>A0A367VKJ5</accession>
<proteinExistence type="predicted"/>
<organism evidence="1 2">
    <name type="scientific">Thalassospira profundimaris</name>
    <dbReference type="NCBI Taxonomy" id="502049"/>
    <lineage>
        <taxon>Bacteria</taxon>
        <taxon>Pseudomonadati</taxon>
        <taxon>Pseudomonadota</taxon>
        <taxon>Alphaproteobacteria</taxon>
        <taxon>Rhodospirillales</taxon>
        <taxon>Thalassospiraceae</taxon>
        <taxon>Thalassospira</taxon>
    </lineage>
</organism>
<reference evidence="1 2" key="1">
    <citation type="submission" date="2014-07" db="EMBL/GenBank/DDBJ databases">
        <title>Draft genome sequence of Thalassospira profundimaris R8-17.</title>
        <authorList>
            <person name="Lai Q."/>
            <person name="Shao Z."/>
        </authorList>
    </citation>
    <scope>NUCLEOTIDE SEQUENCE [LARGE SCALE GENOMIC DNA]</scope>
    <source>
        <strain evidence="1 2">R8-17</strain>
    </source>
</reference>
<dbReference type="RefSeq" id="WP_062956216.1">
    <property type="nucleotide sequence ID" value="NZ_JPWB01000001.1"/>
</dbReference>
<comment type="caution">
    <text evidence="1">The sequence shown here is derived from an EMBL/GenBank/DDBJ whole genome shotgun (WGS) entry which is preliminary data.</text>
</comment>